<feature type="compositionally biased region" description="Pro residues" evidence="1">
    <location>
        <begin position="8"/>
        <end position="21"/>
    </location>
</feature>
<reference evidence="3 4" key="1">
    <citation type="submission" date="2014-02" db="EMBL/GenBank/DDBJ databases">
        <title>Genome sequence of Brachybacterium phenoliresistens strain W13A50.</title>
        <authorList>
            <person name="Wang X."/>
        </authorList>
    </citation>
    <scope>NUCLEOTIDE SEQUENCE [LARGE SCALE GENOMIC DNA]</scope>
    <source>
        <strain evidence="3 4">W13A50</strain>
    </source>
</reference>
<evidence type="ECO:0000313" key="4">
    <source>
        <dbReference type="Proteomes" id="UP000023067"/>
    </source>
</evidence>
<dbReference type="PATRIC" id="fig|396014.3.peg.2806"/>
<gene>
    <name evidence="3" type="ORF">BF93_03875</name>
</gene>
<dbReference type="EMBL" id="JDYK01000016">
    <property type="protein sequence ID" value="EWS80330.1"/>
    <property type="molecule type" value="Genomic_DNA"/>
</dbReference>
<evidence type="ECO:0000256" key="1">
    <source>
        <dbReference type="SAM" id="MobiDB-lite"/>
    </source>
</evidence>
<evidence type="ECO:0000313" key="3">
    <source>
        <dbReference type="EMBL" id="EWS80330.1"/>
    </source>
</evidence>
<dbReference type="PANTHER" id="PTHR46825:SF9">
    <property type="entry name" value="BETA-LACTAMASE-RELATED DOMAIN-CONTAINING PROTEIN"/>
    <property type="match status" value="1"/>
</dbReference>
<dbReference type="RefSeq" id="WP_051486979.1">
    <property type="nucleotide sequence ID" value="NZ_KK069999.1"/>
</dbReference>
<feature type="region of interest" description="Disordered" evidence="1">
    <location>
        <begin position="227"/>
        <end position="252"/>
    </location>
</feature>
<dbReference type="STRING" id="396014.BF93_03875"/>
<accession>Z9JPJ5</accession>
<dbReference type="InterPro" id="IPR001466">
    <property type="entry name" value="Beta-lactam-related"/>
</dbReference>
<dbReference type="HOGENOM" id="CLU_020027_2_0_11"/>
<dbReference type="Gene3D" id="3.40.710.10">
    <property type="entry name" value="DD-peptidase/beta-lactamase superfamily"/>
    <property type="match status" value="1"/>
</dbReference>
<feature type="domain" description="Beta-lactamase-related" evidence="2">
    <location>
        <begin position="57"/>
        <end position="360"/>
    </location>
</feature>
<dbReference type="AlphaFoldDB" id="Z9JPJ5"/>
<dbReference type="SUPFAM" id="SSF56601">
    <property type="entry name" value="beta-lactamase/transpeptidase-like"/>
    <property type="match status" value="1"/>
</dbReference>
<comment type="caution">
    <text evidence="3">The sequence shown here is derived from an EMBL/GenBank/DDBJ whole genome shotgun (WGS) entry which is preliminary data.</text>
</comment>
<dbReference type="PANTHER" id="PTHR46825">
    <property type="entry name" value="D-ALANYL-D-ALANINE-CARBOXYPEPTIDASE/ENDOPEPTIDASE AMPH"/>
    <property type="match status" value="1"/>
</dbReference>
<dbReference type="InterPro" id="IPR012338">
    <property type="entry name" value="Beta-lactam/transpept-like"/>
</dbReference>
<protein>
    <submittedName>
        <fullName evidence="3">Beta-lactamase</fullName>
    </submittedName>
</protein>
<dbReference type="Pfam" id="PF00144">
    <property type="entry name" value="Beta-lactamase"/>
    <property type="match status" value="1"/>
</dbReference>
<feature type="region of interest" description="Disordered" evidence="1">
    <location>
        <begin position="1"/>
        <end position="31"/>
    </location>
</feature>
<dbReference type="eggNOG" id="COG1680">
    <property type="taxonomic scope" value="Bacteria"/>
</dbReference>
<dbReference type="InterPro" id="IPR050491">
    <property type="entry name" value="AmpC-like"/>
</dbReference>
<proteinExistence type="predicted"/>
<organism evidence="3 4">
    <name type="scientific">Brachybacterium phenoliresistens</name>
    <dbReference type="NCBI Taxonomy" id="396014"/>
    <lineage>
        <taxon>Bacteria</taxon>
        <taxon>Bacillati</taxon>
        <taxon>Actinomycetota</taxon>
        <taxon>Actinomycetes</taxon>
        <taxon>Micrococcales</taxon>
        <taxon>Dermabacteraceae</taxon>
        <taxon>Brachybacterium</taxon>
    </lineage>
</organism>
<keyword evidence="4" id="KW-1185">Reference proteome</keyword>
<evidence type="ECO:0000259" key="2">
    <source>
        <dbReference type="Pfam" id="PF00144"/>
    </source>
</evidence>
<sequence length="545" mass="55591">MSDAHPGPTGPDPRPAPPAPSSPGGAGGAAVSPVDREAVLSVAAILPHWLATVSAVRRLTGVQAAIWHDGELVCEVAVGTADGTTGAQLATTHRLRIASHSKRFTALAVMHLAEQGALRLDDTLGERVAELAGSPVASLTLHDLLSHSAGLTRDGADASWWNLERPFPDREALLEIARTSAVVLEPGLHLQYSNIGYGLLGLVIEDTAGAPFDEAVRALVLDPAGAGDIGPDLPPDAPGPEDPHGFALGHTSPLHGERRAVEQVPTGALAAATGFWATAGAIATFAGRALTGDAVVSEAGLRRMRRRVWTVADGAGYGLGLQEAIIHGLSAIGHSGGFPTGLTRTWAVPASHLAVSVLGTSIDALSSDLAAGVLGLLALASGSAAAKAAAHERSGALGGGSDGRRRPEPLAEQDEVTIGGAPVPAAQLAGIVAGSYDSLWGRTRLAVLGGRLFALDEDALDPAETALELRIGAVVDGPSDAGPAHPVLLELPAWGDSGYGAWAEPLRVRLVPGPEGLRPASLWITGQTLLPAGDVDLPERIRAPR</sequence>
<name>Z9JPJ5_9MICO</name>
<dbReference type="Proteomes" id="UP000023067">
    <property type="component" value="Unassembled WGS sequence"/>
</dbReference>